<dbReference type="Proteomes" id="UP000838821">
    <property type="component" value="Unassembled WGS sequence"/>
</dbReference>
<keyword evidence="7" id="KW-1185">Reference proteome</keyword>
<sequence length="264" mass="28789">MYTFSERPGSLLFQELNRDEIGRWAPDATVILPVAAIEQHGPHLPVWTDSLLAESITLQAAALANEEIPILVCPVVTYGSSHHHLIYPGAMSLSNDTLIGVLRDLTDSLVSSGFRRIYLINSHGGNEECVRLAARELALRHPVIAGAVSYWTIAWDQIVQEGQAGRLGIVPGHAGGFETSLLLALRPDLVRTELLPLPNLRPIPSTPRDPSTGPLIQRHGSWAEIDGYSDDAGSASAESGQKLLEIISRTLAAEFVRFHQFKLN</sequence>
<dbReference type="EMBL" id="CAKMMW010000020">
    <property type="protein sequence ID" value="CAH1221405.1"/>
    <property type="molecule type" value="Genomic_DNA"/>
</dbReference>
<keyword evidence="3 6" id="KW-0378">Hydrolase</keyword>
<organism evidence="6 7">
    <name type="scientific">Paenibacillus allorhizoplanae</name>
    <dbReference type="NCBI Taxonomy" id="2905648"/>
    <lineage>
        <taxon>Bacteria</taxon>
        <taxon>Bacillati</taxon>
        <taxon>Bacillota</taxon>
        <taxon>Bacilli</taxon>
        <taxon>Bacillales</taxon>
        <taxon>Paenibacillaceae</taxon>
        <taxon>Paenibacillus</taxon>
    </lineage>
</organism>
<dbReference type="PANTHER" id="PTHR35005">
    <property type="entry name" value="3-DEHYDRO-SCYLLO-INOSOSE HYDROLASE"/>
    <property type="match status" value="1"/>
</dbReference>
<gene>
    <name evidence="6" type="primary">crnA</name>
    <name evidence="6" type="ORF">PAECIP111891_05173</name>
</gene>
<dbReference type="Gene3D" id="3.40.50.10310">
    <property type="entry name" value="Creatininase"/>
    <property type="match status" value="1"/>
</dbReference>
<dbReference type="InterPro" id="IPR003785">
    <property type="entry name" value="Creatininase/forma_Hydrolase"/>
</dbReference>
<reference evidence="6" key="1">
    <citation type="submission" date="2022-01" db="EMBL/GenBank/DDBJ databases">
        <authorList>
            <person name="Criscuolo A."/>
        </authorList>
    </citation>
    <scope>NUCLEOTIDE SEQUENCE</scope>
    <source>
        <strain evidence="6">CIP111891</strain>
    </source>
</reference>
<protein>
    <submittedName>
        <fullName evidence="6">Creatinine amidohydrolase</fullName>
        <ecNumber evidence="6">3.5.2.10</ecNumber>
    </submittedName>
</protein>
<evidence type="ECO:0000256" key="1">
    <source>
        <dbReference type="ARBA" id="ARBA00001947"/>
    </source>
</evidence>
<comment type="cofactor">
    <cofactor evidence="1">
        <name>Zn(2+)</name>
        <dbReference type="ChEBI" id="CHEBI:29105"/>
    </cofactor>
</comment>
<evidence type="ECO:0000256" key="3">
    <source>
        <dbReference type="ARBA" id="ARBA00022801"/>
    </source>
</evidence>
<evidence type="ECO:0000313" key="7">
    <source>
        <dbReference type="Proteomes" id="UP000838821"/>
    </source>
</evidence>
<comment type="similarity">
    <text evidence="5">Belongs to the creatininase superfamily.</text>
</comment>
<evidence type="ECO:0000256" key="5">
    <source>
        <dbReference type="ARBA" id="ARBA00024029"/>
    </source>
</evidence>
<keyword evidence="2" id="KW-0479">Metal-binding</keyword>
<evidence type="ECO:0000256" key="2">
    <source>
        <dbReference type="ARBA" id="ARBA00022723"/>
    </source>
</evidence>
<comment type="caution">
    <text evidence="6">The sequence shown here is derived from an EMBL/GenBank/DDBJ whole genome shotgun (WGS) entry which is preliminary data.</text>
</comment>
<dbReference type="GO" id="GO:0047789">
    <property type="term" value="F:creatininase activity"/>
    <property type="evidence" value="ECO:0007669"/>
    <property type="project" value="UniProtKB-EC"/>
</dbReference>
<dbReference type="RefSeq" id="WP_236291286.1">
    <property type="nucleotide sequence ID" value="NZ_CAKMMW010000020.1"/>
</dbReference>
<dbReference type="PANTHER" id="PTHR35005:SF1">
    <property type="entry name" value="2-AMINO-5-FORMYLAMINO-6-RIBOSYLAMINOPYRIMIDIN-4(3H)-ONE 5'-MONOPHOSPHATE DEFORMYLASE"/>
    <property type="match status" value="1"/>
</dbReference>
<dbReference type="SUPFAM" id="SSF102215">
    <property type="entry name" value="Creatininase"/>
    <property type="match status" value="1"/>
</dbReference>
<dbReference type="InterPro" id="IPR024087">
    <property type="entry name" value="Creatininase-like_sf"/>
</dbReference>
<name>A0ABM9CQF6_9BACL</name>
<dbReference type="Pfam" id="PF02633">
    <property type="entry name" value="Creatininase"/>
    <property type="match status" value="1"/>
</dbReference>
<evidence type="ECO:0000256" key="4">
    <source>
        <dbReference type="ARBA" id="ARBA00022833"/>
    </source>
</evidence>
<accession>A0ABM9CQF6</accession>
<evidence type="ECO:0000313" key="6">
    <source>
        <dbReference type="EMBL" id="CAH1221405.1"/>
    </source>
</evidence>
<proteinExistence type="inferred from homology"/>
<dbReference type="EC" id="3.5.2.10" evidence="6"/>
<keyword evidence="4" id="KW-0862">Zinc</keyword>